<sequence length="113" mass="13891">MRIKYHFKKYLEKSNSLIDVYQDEINQLEILNSSLIKIKDLYKSAIIKVLYHEQERRNQIRQDKIRKNDRDENDLKISIEQDEEREKQLLEALNKKQEEIFKIEQDLNRIIDE</sequence>
<accession>A0A8S3GTI3</accession>
<feature type="non-terminal residue" evidence="2">
    <location>
        <position position="1"/>
    </location>
</feature>
<gene>
    <name evidence="2" type="ORF">BYL167_LOCUS76422</name>
</gene>
<organism evidence="2 3">
    <name type="scientific">Rotaria magnacalcarata</name>
    <dbReference type="NCBI Taxonomy" id="392030"/>
    <lineage>
        <taxon>Eukaryota</taxon>
        <taxon>Metazoa</taxon>
        <taxon>Spiralia</taxon>
        <taxon>Gnathifera</taxon>
        <taxon>Rotifera</taxon>
        <taxon>Eurotatoria</taxon>
        <taxon>Bdelloidea</taxon>
        <taxon>Philodinida</taxon>
        <taxon>Philodinidae</taxon>
        <taxon>Rotaria</taxon>
    </lineage>
</organism>
<reference evidence="2" key="1">
    <citation type="submission" date="2021-02" db="EMBL/GenBank/DDBJ databases">
        <authorList>
            <person name="Nowell W R."/>
        </authorList>
    </citation>
    <scope>NUCLEOTIDE SEQUENCE</scope>
</reference>
<name>A0A8S3GTI3_9BILA</name>
<dbReference type="Proteomes" id="UP000681967">
    <property type="component" value="Unassembled WGS sequence"/>
</dbReference>
<evidence type="ECO:0000313" key="3">
    <source>
        <dbReference type="Proteomes" id="UP000681967"/>
    </source>
</evidence>
<evidence type="ECO:0000313" key="2">
    <source>
        <dbReference type="EMBL" id="CAF5167815.1"/>
    </source>
</evidence>
<evidence type="ECO:0000256" key="1">
    <source>
        <dbReference type="SAM" id="Coils"/>
    </source>
</evidence>
<keyword evidence="1" id="KW-0175">Coiled coil</keyword>
<dbReference type="EMBL" id="CAJOBH010275629">
    <property type="protein sequence ID" value="CAF5167815.1"/>
    <property type="molecule type" value="Genomic_DNA"/>
</dbReference>
<protein>
    <submittedName>
        <fullName evidence="2">Uncharacterized protein</fullName>
    </submittedName>
</protein>
<dbReference type="AlphaFoldDB" id="A0A8S3GTI3"/>
<proteinExistence type="predicted"/>
<feature type="coiled-coil region" evidence="1">
    <location>
        <begin position="76"/>
        <end position="113"/>
    </location>
</feature>
<comment type="caution">
    <text evidence="2">The sequence shown here is derived from an EMBL/GenBank/DDBJ whole genome shotgun (WGS) entry which is preliminary data.</text>
</comment>